<dbReference type="Pfam" id="PF22494">
    <property type="entry name" value="choice_anch_I"/>
    <property type="match status" value="1"/>
</dbReference>
<protein>
    <recommendedName>
        <fullName evidence="1">Choice-of-anchor I domain-containing protein</fullName>
    </recommendedName>
</protein>
<dbReference type="InterPro" id="IPR015943">
    <property type="entry name" value="WD40/YVTN_repeat-like_dom_sf"/>
</dbReference>
<dbReference type="PROSITE" id="PS51257">
    <property type="entry name" value="PROKAR_LIPOPROTEIN"/>
    <property type="match status" value="1"/>
</dbReference>
<accession>A0A1M6NCF4</accession>
<dbReference type="EMBL" id="FQYU01000013">
    <property type="protein sequence ID" value="SHJ93400.1"/>
    <property type="molecule type" value="Genomic_DNA"/>
</dbReference>
<evidence type="ECO:0000313" key="3">
    <source>
        <dbReference type="Proteomes" id="UP000184543"/>
    </source>
</evidence>
<dbReference type="SUPFAM" id="SSF51004">
    <property type="entry name" value="C-terminal (heme d1) domain of cytochrome cd1-nitrite reductase"/>
    <property type="match status" value="1"/>
</dbReference>
<dbReference type="InterPro" id="IPR052956">
    <property type="entry name" value="Mesenchyme-surface_protein"/>
</dbReference>
<gene>
    <name evidence="2" type="ORF">SAMN04488513_1135</name>
</gene>
<evidence type="ECO:0000313" key="2">
    <source>
        <dbReference type="EMBL" id="SHJ93400.1"/>
    </source>
</evidence>
<dbReference type="PANTHER" id="PTHR46928:SF1">
    <property type="entry name" value="MESENCHYME-SPECIFIC CELL SURFACE GLYCOPROTEIN"/>
    <property type="match status" value="1"/>
</dbReference>
<proteinExistence type="predicted"/>
<dbReference type="STRING" id="192903.SAMN04488513_1135"/>
<evidence type="ECO:0000259" key="1">
    <source>
        <dbReference type="Pfam" id="PF22494"/>
    </source>
</evidence>
<keyword evidence="3" id="KW-1185">Reference proteome</keyword>
<sequence>MKRSLLMALVVGATLSSCIKDYIGTPGGGPDASELRFNKIGGFANGSGDEGFAEISAFDAKTQRLFIVNPNENEVSVWNIADPSNAVKLSGIPLNGTPNSVAVHGGLLAVAVENANKQTNGAIATYDTESLQLVDSYTAGALPDMVTFSPNGKYIVAANEGEPNDGYTVDPEGSITVIDLKKREVGTLYFSNFDAGQIGNGFRVFGPGATLSQDVEPEYVAVSDDSKYAYVTLQENNGIAVVDLRAMAISAVYGLGTKDHRLGNNTMDASNKDGLVGNFQNWPVYGFYMPDAISFAKIKGSDYLITANEGDSRDYDGYSEEERVKDLDLDPTAFPDAEELQRDENLGRLKITTANGDVDGDGDYDKIYSYGGRSFSIWDTHGSLVYDSGDDIGRKTFEMAPDYFNADEGEPDGRSDDKGAEPEAVTTLKVGGTTLLFVGLERTGGVLVYDITNPTAPAFLNWIFDVQDVAPEGLLVVPAKDSPTKENLLVVTNEVSNTISIYEIK</sequence>
<dbReference type="PANTHER" id="PTHR46928">
    <property type="entry name" value="MESENCHYME-SPECIFIC CELL SURFACE GLYCOPROTEIN"/>
    <property type="match status" value="1"/>
</dbReference>
<dbReference type="InterPro" id="IPR011048">
    <property type="entry name" value="Haem_d1_sf"/>
</dbReference>
<dbReference type="Proteomes" id="UP000184543">
    <property type="component" value="Unassembled WGS sequence"/>
</dbReference>
<dbReference type="InterPro" id="IPR055188">
    <property type="entry name" value="Choice_anch_I"/>
</dbReference>
<dbReference type="OrthoDB" id="9803927at2"/>
<dbReference type="RefSeq" id="WP_072995476.1">
    <property type="nucleotide sequence ID" value="NZ_FQYU01000013.1"/>
</dbReference>
<dbReference type="AlphaFoldDB" id="A0A1M6NCF4"/>
<dbReference type="NCBIfam" id="NF038117">
    <property type="entry name" value="choice_anch_I"/>
    <property type="match status" value="1"/>
</dbReference>
<organism evidence="2 3">
    <name type="scientific">Pseudozobellia thermophila</name>
    <dbReference type="NCBI Taxonomy" id="192903"/>
    <lineage>
        <taxon>Bacteria</taxon>
        <taxon>Pseudomonadati</taxon>
        <taxon>Bacteroidota</taxon>
        <taxon>Flavobacteriia</taxon>
        <taxon>Flavobacteriales</taxon>
        <taxon>Flavobacteriaceae</taxon>
        <taxon>Pseudozobellia</taxon>
    </lineage>
</organism>
<name>A0A1M6NCF4_9FLAO</name>
<reference evidence="3" key="1">
    <citation type="submission" date="2016-11" db="EMBL/GenBank/DDBJ databases">
        <authorList>
            <person name="Varghese N."/>
            <person name="Submissions S."/>
        </authorList>
    </citation>
    <scope>NUCLEOTIDE SEQUENCE [LARGE SCALE GENOMIC DNA]</scope>
    <source>
        <strain evidence="3">DSM 19858</strain>
    </source>
</reference>
<feature type="domain" description="Choice-of-anchor I" evidence="1">
    <location>
        <begin position="51"/>
        <end position="504"/>
    </location>
</feature>
<dbReference type="Gene3D" id="2.130.10.10">
    <property type="entry name" value="YVTN repeat-like/Quinoprotein amine dehydrogenase"/>
    <property type="match status" value="1"/>
</dbReference>